<dbReference type="PANTHER" id="PTHR36435:SF1">
    <property type="entry name" value="CAAX AMINO TERMINAL PROTEASE FAMILY PROTEIN"/>
    <property type="match status" value="1"/>
</dbReference>
<evidence type="ECO:0000313" key="4">
    <source>
        <dbReference type="Proteomes" id="UP000682403"/>
    </source>
</evidence>
<dbReference type="GO" id="GO:0008237">
    <property type="term" value="F:metallopeptidase activity"/>
    <property type="evidence" value="ECO:0007669"/>
    <property type="project" value="UniProtKB-KW"/>
</dbReference>
<name>A0ABS5LJ53_9BACI</name>
<dbReference type="RefSeq" id="WP_211561394.1">
    <property type="nucleotide sequence ID" value="NZ_JAGVRK010000001.1"/>
</dbReference>
<dbReference type="Pfam" id="PF02517">
    <property type="entry name" value="Rce1-like"/>
    <property type="match status" value="1"/>
</dbReference>
<dbReference type="InterPro" id="IPR052710">
    <property type="entry name" value="CAAX_protease"/>
</dbReference>
<evidence type="ECO:0000259" key="2">
    <source>
        <dbReference type="Pfam" id="PF02517"/>
    </source>
</evidence>
<reference evidence="3 4" key="1">
    <citation type="submission" date="2021-04" db="EMBL/GenBank/DDBJ databases">
        <title>Metabacillus sp. strain KIGAM252 whole genome sequence.</title>
        <authorList>
            <person name="Seo M.-J."/>
            <person name="Cho E.-S."/>
            <person name="Hwang C.Y."/>
            <person name="Yoon D.J."/>
        </authorList>
    </citation>
    <scope>NUCLEOTIDE SEQUENCE [LARGE SCALE GENOMIC DNA]</scope>
    <source>
        <strain evidence="3 4">KIGAM252</strain>
    </source>
</reference>
<feature type="transmembrane region" description="Helical" evidence="1">
    <location>
        <begin position="21"/>
        <end position="44"/>
    </location>
</feature>
<sequence length="301" mass="33600">MTEVYWKTDSRKNSWKRYISSLLVILLFIALGGVVYGIGLFMFTDLDGNSNTYFDPVLGSAVGLSPFIDFALLHATYLFWLLGIFIAIRFIHKRTIRSLITHRERLDWGRIGWGFGVFIGIYLVLNLVDWLLFKEGLSLNKETSPSQFLILLALVLVFTPIQTTVEELFFRGFLVQWLGKGLRSPILIALIIALVFGSLHFANPEMGRSAVLVGLEYIVAGFMLTFIALKTGTAELSIGAHAANNMFLFLFISDELSVGGKLPAVFSVSGEVDPVSSLIGSVIMFGGFYWVSVRRYGVWRG</sequence>
<accession>A0ABS5LJ53</accession>
<proteinExistence type="predicted"/>
<keyword evidence="1" id="KW-0472">Membrane</keyword>
<keyword evidence="1" id="KW-1133">Transmembrane helix</keyword>
<keyword evidence="3" id="KW-0645">Protease</keyword>
<keyword evidence="3" id="KW-0482">Metalloprotease</keyword>
<feature type="transmembrane region" description="Helical" evidence="1">
    <location>
        <begin position="64"/>
        <end position="91"/>
    </location>
</feature>
<dbReference type="EMBL" id="JAGVRK010000001">
    <property type="protein sequence ID" value="MBS2970753.1"/>
    <property type="molecule type" value="Genomic_DNA"/>
</dbReference>
<protein>
    <submittedName>
        <fullName evidence="3">CPBP family intramembrane metalloprotease</fullName>
    </submittedName>
</protein>
<evidence type="ECO:0000313" key="3">
    <source>
        <dbReference type="EMBL" id="MBS2970753.1"/>
    </source>
</evidence>
<feature type="transmembrane region" description="Helical" evidence="1">
    <location>
        <begin position="111"/>
        <end position="133"/>
    </location>
</feature>
<keyword evidence="4" id="KW-1185">Reference proteome</keyword>
<feature type="transmembrane region" description="Helical" evidence="1">
    <location>
        <begin position="186"/>
        <end position="203"/>
    </location>
</feature>
<feature type="transmembrane region" description="Helical" evidence="1">
    <location>
        <begin position="236"/>
        <end position="252"/>
    </location>
</feature>
<evidence type="ECO:0000256" key="1">
    <source>
        <dbReference type="SAM" id="Phobius"/>
    </source>
</evidence>
<comment type="caution">
    <text evidence="3">The sequence shown here is derived from an EMBL/GenBank/DDBJ whole genome shotgun (WGS) entry which is preliminary data.</text>
</comment>
<feature type="transmembrane region" description="Helical" evidence="1">
    <location>
        <begin position="209"/>
        <end position="229"/>
    </location>
</feature>
<keyword evidence="1" id="KW-0812">Transmembrane</keyword>
<dbReference type="PANTHER" id="PTHR36435">
    <property type="entry name" value="SLR1288 PROTEIN"/>
    <property type="match status" value="1"/>
</dbReference>
<dbReference type="InterPro" id="IPR003675">
    <property type="entry name" value="Rce1/LyrA-like_dom"/>
</dbReference>
<feature type="transmembrane region" description="Helical" evidence="1">
    <location>
        <begin position="272"/>
        <end position="291"/>
    </location>
</feature>
<organism evidence="3 4">
    <name type="scientific">Metabacillus flavus</name>
    <dbReference type="NCBI Taxonomy" id="2823519"/>
    <lineage>
        <taxon>Bacteria</taxon>
        <taxon>Bacillati</taxon>
        <taxon>Bacillota</taxon>
        <taxon>Bacilli</taxon>
        <taxon>Bacillales</taxon>
        <taxon>Bacillaceae</taxon>
        <taxon>Metabacillus</taxon>
    </lineage>
</organism>
<keyword evidence="3" id="KW-0378">Hydrolase</keyword>
<feature type="transmembrane region" description="Helical" evidence="1">
    <location>
        <begin position="145"/>
        <end position="165"/>
    </location>
</feature>
<feature type="domain" description="CAAX prenyl protease 2/Lysostaphin resistance protein A-like" evidence="2">
    <location>
        <begin position="148"/>
        <end position="247"/>
    </location>
</feature>
<gene>
    <name evidence="3" type="ORF">J9317_18575</name>
</gene>
<dbReference type="Proteomes" id="UP000682403">
    <property type="component" value="Unassembled WGS sequence"/>
</dbReference>